<accession>A0A2I0B7A8</accession>
<keyword evidence="2" id="KW-1185">Reference proteome</keyword>
<dbReference type="OrthoDB" id="689817at2759"/>
<gene>
    <name evidence="1" type="ORF">AXF42_Ash005570</name>
</gene>
<proteinExistence type="predicted"/>
<name>A0A2I0B7A8_9ASPA</name>
<reference evidence="1 2" key="1">
    <citation type="journal article" date="2017" name="Nature">
        <title>The Apostasia genome and the evolution of orchids.</title>
        <authorList>
            <person name="Zhang G.Q."/>
            <person name="Liu K.W."/>
            <person name="Li Z."/>
            <person name="Lohaus R."/>
            <person name="Hsiao Y.Y."/>
            <person name="Niu S.C."/>
            <person name="Wang J.Y."/>
            <person name="Lin Y.C."/>
            <person name="Xu Q."/>
            <person name="Chen L.J."/>
            <person name="Yoshida K."/>
            <person name="Fujiwara S."/>
            <person name="Wang Z.W."/>
            <person name="Zhang Y.Q."/>
            <person name="Mitsuda N."/>
            <person name="Wang M."/>
            <person name="Liu G.H."/>
            <person name="Pecoraro L."/>
            <person name="Huang H.X."/>
            <person name="Xiao X.J."/>
            <person name="Lin M."/>
            <person name="Wu X.Y."/>
            <person name="Wu W.L."/>
            <person name="Chen Y.Y."/>
            <person name="Chang S.B."/>
            <person name="Sakamoto S."/>
            <person name="Ohme-Takagi M."/>
            <person name="Yagi M."/>
            <person name="Zeng S.J."/>
            <person name="Shen C.Y."/>
            <person name="Yeh C.M."/>
            <person name="Luo Y.B."/>
            <person name="Tsai W.C."/>
            <person name="Van de Peer Y."/>
            <person name="Liu Z.J."/>
        </authorList>
    </citation>
    <scope>NUCLEOTIDE SEQUENCE [LARGE SCALE GENOMIC DNA]</scope>
    <source>
        <strain evidence="2">cv. Shenzhen</strain>
        <tissue evidence="1">Stem</tissue>
    </source>
</reference>
<dbReference type="EMBL" id="KZ451908">
    <property type="protein sequence ID" value="PKA63675.1"/>
    <property type="molecule type" value="Genomic_DNA"/>
</dbReference>
<dbReference type="Proteomes" id="UP000236161">
    <property type="component" value="Unassembled WGS sequence"/>
</dbReference>
<evidence type="ECO:0000313" key="1">
    <source>
        <dbReference type="EMBL" id="PKA63675.1"/>
    </source>
</evidence>
<organism evidence="1 2">
    <name type="scientific">Apostasia shenzhenica</name>
    <dbReference type="NCBI Taxonomy" id="1088818"/>
    <lineage>
        <taxon>Eukaryota</taxon>
        <taxon>Viridiplantae</taxon>
        <taxon>Streptophyta</taxon>
        <taxon>Embryophyta</taxon>
        <taxon>Tracheophyta</taxon>
        <taxon>Spermatophyta</taxon>
        <taxon>Magnoliopsida</taxon>
        <taxon>Liliopsida</taxon>
        <taxon>Asparagales</taxon>
        <taxon>Orchidaceae</taxon>
        <taxon>Apostasioideae</taxon>
        <taxon>Apostasia</taxon>
    </lineage>
</organism>
<sequence length="89" mass="10653">MFLLGQKRFSYFKKAFPSPKLCKNFSNVTKAYTKYIFNEEIGFLKEIKKEVYGWMVKRDKNIWARHTFDAKVKTGQVTNNITESFNNWI</sequence>
<protein>
    <submittedName>
        <fullName evidence="1">Uncharacterized protein</fullName>
    </submittedName>
</protein>
<evidence type="ECO:0000313" key="2">
    <source>
        <dbReference type="Proteomes" id="UP000236161"/>
    </source>
</evidence>
<dbReference type="AlphaFoldDB" id="A0A2I0B7A8"/>